<gene>
    <name evidence="1" type="ORF">S01H1_58493</name>
</gene>
<dbReference type="AlphaFoldDB" id="X0VP98"/>
<sequence length="133" mass="15324">MQFSELDKYKRQYPALNLQLSILESYLLDLLARPMSPDVVPALVAKKVSSDEGLALALLMLAQEADLIEPRYVIYCSETENFLSEYRSLKKVPSKVFCPYHDREHGSGDYYVELTFRFTPRAMNKYAETATKE</sequence>
<accession>X0VP98</accession>
<protein>
    <submittedName>
        <fullName evidence="1">Uncharacterized protein</fullName>
    </submittedName>
</protein>
<evidence type="ECO:0000313" key="1">
    <source>
        <dbReference type="EMBL" id="GAG20045.1"/>
    </source>
</evidence>
<comment type="caution">
    <text evidence="1">The sequence shown here is derived from an EMBL/GenBank/DDBJ whole genome shotgun (WGS) entry which is preliminary data.</text>
</comment>
<proteinExistence type="predicted"/>
<name>X0VP98_9ZZZZ</name>
<organism evidence="1">
    <name type="scientific">marine sediment metagenome</name>
    <dbReference type="NCBI Taxonomy" id="412755"/>
    <lineage>
        <taxon>unclassified sequences</taxon>
        <taxon>metagenomes</taxon>
        <taxon>ecological metagenomes</taxon>
    </lineage>
</organism>
<reference evidence="1" key="1">
    <citation type="journal article" date="2014" name="Front. Microbiol.">
        <title>High frequency of phylogenetically diverse reductive dehalogenase-homologous genes in deep subseafloor sedimentary metagenomes.</title>
        <authorList>
            <person name="Kawai M."/>
            <person name="Futagami T."/>
            <person name="Toyoda A."/>
            <person name="Takaki Y."/>
            <person name="Nishi S."/>
            <person name="Hori S."/>
            <person name="Arai W."/>
            <person name="Tsubouchi T."/>
            <person name="Morono Y."/>
            <person name="Uchiyama I."/>
            <person name="Ito T."/>
            <person name="Fujiyama A."/>
            <person name="Inagaki F."/>
            <person name="Takami H."/>
        </authorList>
    </citation>
    <scope>NUCLEOTIDE SEQUENCE</scope>
    <source>
        <strain evidence="1">Expedition CK06-06</strain>
    </source>
</reference>
<dbReference type="EMBL" id="BARS01038213">
    <property type="protein sequence ID" value="GAG20045.1"/>
    <property type="molecule type" value="Genomic_DNA"/>
</dbReference>